<organism evidence="6 7">
    <name type="scientific">Anaeramoeba flamelloides</name>
    <dbReference type="NCBI Taxonomy" id="1746091"/>
    <lineage>
        <taxon>Eukaryota</taxon>
        <taxon>Metamonada</taxon>
        <taxon>Anaeramoebidae</taxon>
        <taxon>Anaeramoeba</taxon>
    </lineage>
</organism>
<dbReference type="PROSITE" id="PS51421">
    <property type="entry name" value="RAS"/>
    <property type="match status" value="1"/>
</dbReference>
<feature type="region of interest" description="Disordered" evidence="4">
    <location>
        <begin position="870"/>
        <end position="935"/>
    </location>
</feature>
<dbReference type="InterPro" id="IPR027417">
    <property type="entry name" value="P-loop_NTPase"/>
</dbReference>
<dbReference type="SMART" id="SM00248">
    <property type="entry name" value="ANK"/>
    <property type="match status" value="4"/>
</dbReference>
<dbReference type="InterPro" id="IPR020849">
    <property type="entry name" value="Small_GTPase_Ras-type"/>
</dbReference>
<feature type="repeat" description="ANK" evidence="3">
    <location>
        <begin position="1188"/>
        <end position="1220"/>
    </location>
</feature>
<keyword evidence="2" id="KW-0342">GTP-binding</keyword>
<dbReference type="Gene3D" id="3.80.10.10">
    <property type="entry name" value="Ribonuclease Inhibitor"/>
    <property type="match status" value="1"/>
</dbReference>
<feature type="region of interest" description="Disordered" evidence="4">
    <location>
        <begin position="473"/>
        <end position="509"/>
    </location>
</feature>
<dbReference type="Pfam" id="PF12796">
    <property type="entry name" value="Ank_2"/>
    <property type="match status" value="2"/>
</dbReference>
<gene>
    <name evidence="6" type="ORF">M0813_10549</name>
</gene>
<dbReference type="InterPro" id="IPR044926">
    <property type="entry name" value="RGS_subdomain_2"/>
</dbReference>
<evidence type="ECO:0000256" key="1">
    <source>
        <dbReference type="ARBA" id="ARBA00022741"/>
    </source>
</evidence>
<feature type="compositionally biased region" description="Low complexity" evidence="4">
    <location>
        <begin position="233"/>
        <end position="250"/>
    </location>
</feature>
<dbReference type="SMART" id="SM00368">
    <property type="entry name" value="LRR_RI"/>
    <property type="match status" value="6"/>
</dbReference>
<dbReference type="InterPro" id="IPR002110">
    <property type="entry name" value="Ankyrin_rpt"/>
</dbReference>
<dbReference type="Proteomes" id="UP001150062">
    <property type="component" value="Unassembled WGS sequence"/>
</dbReference>
<dbReference type="InterPro" id="IPR016137">
    <property type="entry name" value="RGS"/>
</dbReference>
<feature type="compositionally biased region" description="Basic residues" evidence="4">
    <location>
        <begin position="52"/>
        <end position="65"/>
    </location>
</feature>
<feature type="compositionally biased region" description="Basic residues" evidence="4">
    <location>
        <begin position="1540"/>
        <end position="1552"/>
    </location>
</feature>
<accession>A0ABQ8X1Z6</accession>
<feature type="compositionally biased region" description="Acidic residues" evidence="4">
    <location>
        <begin position="1255"/>
        <end position="1284"/>
    </location>
</feature>
<dbReference type="SUPFAM" id="SSF52047">
    <property type="entry name" value="RNI-like"/>
    <property type="match status" value="2"/>
</dbReference>
<dbReference type="InterPro" id="IPR036305">
    <property type="entry name" value="RGS_sf"/>
</dbReference>
<dbReference type="SUPFAM" id="SSF48097">
    <property type="entry name" value="Regulator of G-protein signaling, RGS"/>
    <property type="match status" value="1"/>
</dbReference>
<keyword evidence="3" id="KW-0040">ANK repeat</keyword>
<dbReference type="SMART" id="SM00175">
    <property type="entry name" value="RAB"/>
    <property type="match status" value="1"/>
</dbReference>
<dbReference type="Pfam" id="PF00071">
    <property type="entry name" value="Ras"/>
    <property type="match status" value="1"/>
</dbReference>
<dbReference type="Gene3D" id="1.10.167.10">
    <property type="entry name" value="Regulator of G-protein Signalling 4, domain 2"/>
    <property type="match status" value="1"/>
</dbReference>
<sequence>MNNRLYSTYKKLLKEEIHFVLNFETSNKYNTFLLTHSTIYFVAQKLTKKQKQKQKQKQKLKKKKTTKQEKSNHKKSKTEVFDESEVDDYEQILTMKELSGNGHHLFDLLSLSSLTRYNLTLSFHSGDITVETNEADRIIEEIYRQIRKITIGRPNKDGVKIELQPAKRKQRLEKIFQRIRKNHEFQPGHGFEDCYLSYCTMHVCKPDLTFLQYVRGSLKMSKRITLNHSSLSTSSTATCMKGNSTSTSNSKGKKRDHRENLNEGAGSGSGDLDTDDGGLSKTLMGITRDRCFSFNREIIKHINSNKSYNLTPIFQALKHNTWFHALILHDIKRKDLFSLIYQVISENKTLNTIILSGIGLNSDSVNEIGSKLLQNPNSRINKIDISNNSNINEKSVISFMETLSQRKTLMKSLSLRGLEINNKLPTLLIDKFSTSINLCNLITLDLSGNKLGKIGSSALVKFYRSIVSGNLRKNTNSENKNKKKEKDKKSNKNDNDEDDDDSGDGGDDEKIVENRLSTLILSDTDLRATSLLKEILENGLFTLKHLDISGNNLTEKDYELLGELIEQSFLLRVLRIARCNLTAIPGLRNLTNGIKNAQKISNFALDLSGNNLGQQGANLLALSLYNSNIIESLMVANCGFNNRAVSLIVASFLNNNYLKTLNLACNIEKNEDASLTCLELSYLLKKKQLRLNHLDISGDNKKYSIEGNNLNIIFEALKENKSLNSININGNNLNTDHMKHFSRSLTNNKNLKIIKLNDNSFNIEFLQELTKLLKNNSTIYSFPNLIQTFKKLNKKKNTFQKELKYLKKKLYENKKTYYEIQEKKRLKTQKMVEKIFNNRSKDPVNQQSNNFYTQKIKNRNHFITSNPMFEELHHNNNGDDNNNNSSSSSHQKKNNNNNKESSMKENDTPKKKMNSKKKQKKKGKQKNNFKTTTGMNKYLQIIEQQSRKNKVSKKKTNQKVKNKHLKEKKIIQLELEKRKQAMTTKTIDMNEDLVKILKKKNLDQIKKLFQKDKLKINMINPKNNNTLIHYACKFNNPEMLSFFLGIGGSQNLINYKDNHGKTCLHYLMVHFNSLDCTKILSDFEIDWNMVDSSGMNPLQTLIFNYITQGFEYHKILTLDVKQKNKKNVSKYEKMIKLFKFLIQKGSNYNSMDLQGNTVLQMAASKGLYKIILILFQFDDLLMNIKDSKGKTAIHKASRNGYHEIVSLLINNGSNANILDNNRQSSLDLARIYEQNKCVTILENFLESQQDLNNSTDDENDDDDDDSGGGGDHEDDDEEVGDEEEGTNKKSGKYNEILTLSKQQSQVIQSKVNIKIPFQIQKIVNSFSKARTFNICVLGPHHSGKTKLVDRLIFKNYFSQYVQGIENKYKQFIIVEGKEMLLNITDVSGEDIYEIFIEKWINGSDGFILNFSIDQSVSMINTIKNVYLKKISQIKKKKINQIPFIILSNKNDLINEKEYSKNGKLLNDKAQKLTEKYNRAFIETSAKNNMNINNAFIEIIKIMYNLENREQLINKEEQLQQEREQKKIKQTMKMREERIQKREKKKKKKRKNEKKSQKGKDKDKKKKKKNTKNKSIESENDELLFTFNEILQDDVLLVIFEQYLKDQYAEENLLFVNQVKKFQKIDPQENGLLAICAKQIFKDYISNLSEFEVNIEGHIRKEIYEDIQQNNFNTNIFDKALKSVLAILSTDSYYGFMESPYLERIYKLL</sequence>
<dbReference type="EMBL" id="JAOAOG010000340">
    <property type="protein sequence ID" value="KAJ6226675.1"/>
    <property type="molecule type" value="Genomic_DNA"/>
</dbReference>
<evidence type="ECO:0000256" key="2">
    <source>
        <dbReference type="ARBA" id="ARBA00023134"/>
    </source>
</evidence>
<feature type="domain" description="RGS" evidence="5">
    <location>
        <begin position="1585"/>
        <end position="1705"/>
    </location>
</feature>
<dbReference type="SMART" id="SM00315">
    <property type="entry name" value="RGS"/>
    <property type="match status" value="1"/>
</dbReference>
<evidence type="ECO:0000256" key="3">
    <source>
        <dbReference type="PROSITE-ProRule" id="PRU00023"/>
    </source>
</evidence>
<dbReference type="PROSITE" id="PS51419">
    <property type="entry name" value="RAB"/>
    <property type="match status" value="1"/>
</dbReference>
<keyword evidence="1" id="KW-0547">Nucleotide-binding</keyword>
<comment type="caution">
    <text evidence="6">The sequence shown here is derived from an EMBL/GenBank/DDBJ whole genome shotgun (WGS) entry which is preliminary data.</text>
</comment>
<proteinExistence type="predicted"/>
<feature type="region of interest" description="Disordered" evidence="4">
    <location>
        <begin position="1520"/>
        <end position="1574"/>
    </location>
</feature>
<feature type="compositionally biased region" description="Basic and acidic residues" evidence="4">
    <location>
        <begin position="901"/>
        <end position="910"/>
    </location>
</feature>
<evidence type="ECO:0000313" key="6">
    <source>
        <dbReference type="EMBL" id="KAJ6226675.1"/>
    </source>
</evidence>
<dbReference type="PROSITE" id="PS50297">
    <property type="entry name" value="ANK_REP_REGION"/>
    <property type="match status" value="1"/>
</dbReference>
<feature type="region of interest" description="Disordered" evidence="4">
    <location>
        <begin position="1251"/>
        <end position="1292"/>
    </location>
</feature>
<dbReference type="Gene3D" id="3.40.50.300">
    <property type="entry name" value="P-loop containing nucleotide triphosphate hydrolases"/>
    <property type="match status" value="1"/>
</dbReference>
<keyword evidence="7" id="KW-1185">Reference proteome</keyword>
<dbReference type="InterPro" id="IPR032675">
    <property type="entry name" value="LRR_dom_sf"/>
</dbReference>
<feature type="compositionally biased region" description="Basic and acidic residues" evidence="4">
    <location>
        <begin position="1520"/>
        <end position="1539"/>
    </location>
</feature>
<name>A0ABQ8X1Z6_9EUKA</name>
<feature type="compositionally biased region" description="Acidic residues" evidence="4">
    <location>
        <begin position="495"/>
        <end position="507"/>
    </location>
</feature>
<evidence type="ECO:0000313" key="7">
    <source>
        <dbReference type="Proteomes" id="UP001150062"/>
    </source>
</evidence>
<dbReference type="PROSITE" id="PS50088">
    <property type="entry name" value="ANK_REPEAT"/>
    <property type="match status" value="1"/>
</dbReference>
<dbReference type="SUPFAM" id="SSF48403">
    <property type="entry name" value="Ankyrin repeat"/>
    <property type="match status" value="1"/>
</dbReference>
<dbReference type="InterPro" id="IPR001611">
    <property type="entry name" value="Leu-rich_rpt"/>
</dbReference>
<reference evidence="6" key="1">
    <citation type="submission" date="2022-08" db="EMBL/GenBank/DDBJ databases">
        <title>Novel sulfate-reducing endosymbionts in the free-living metamonad Anaeramoeba.</title>
        <authorList>
            <person name="Jerlstrom-Hultqvist J."/>
            <person name="Cepicka I."/>
            <person name="Gallot-Lavallee L."/>
            <person name="Salas-Leiva D."/>
            <person name="Curtis B.A."/>
            <person name="Zahonova K."/>
            <person name="Pipaliya S."/>
            <person name="Dacks J."/>
            <person name="Roger A.J."/>
        </authorList>
    </citation>
    <scope>NUCLEOTIDE SEQUENCE</scope>
    <source>
        <strain evidence="6">Schooner1</strain>
    </source>
</reference>
<dbReference type="PROSITE" id="PS50132">
    <property type="entry name" value="RGS"/>
    <property type="match status" value="1"/>
</dbReference>
<dbReference type="InterPro" id="IPR001806">
    <property type="entry name" value="Small_GTPase"/>
</dbReference>
<dbReference type="SUPFAM" id="SSF52540">
    <property type="entry name" value="P-loop containing nucleoside triphosphate hydrolases"/>
    <property type="match status" value="1"/>
</dbReference>
<dbReference type="PANTHER" id="PTHR24070">
    <property type="entry name" value="RAS, DI-RAS, AND RHEB FAMILY MEMBERS OF SMALL GTPASE SUPERFAMILY"/>
    <property type="match status" value="1"/>
</dbReference>
<dbReference type="Gene3D" id="1.25.40.20">
    <property type="entry name" value="Ankyrin repeat-containing domain"/>
    <property type="match status" value="2"/>
</dbReference>
<evidence type="ECO:0000259" key="5">
    <source>
        <dbReference type="PROSITE" id="PS50132"/>
    </source>
</evidence>
<evidence type="ECO:0000256" key="4">
    <source>
        <dbReference type="SAM" id="MobiDB-lite"/>
    </source>
</evidence>
<feature type="compositionally biased region" description="Basic residues" evidence="4">
    <location>
        <begin position="911"/>
        <end position="927"/>
    </location>
</feature>
<feature type="compositionally biased region" description="Low complexity" evidence="4">
    <location>
        <begin position="878"/>
        <end position="900"/>
    </location>
</feature>
<dbReference type="Pfam" id="PF00615">
    <property type="entry name" value="RGS"/>
    <property type="match status" value="1"/>
</dbReference>
<feature type="region of interest" description="Disordered" evidence="4">
    <location>
        <begin position="233"/>
        <end position="276"/>
    </location>
</feature>
<dbReference type="PROSITE" id="PS51450">
    <property type="entry name" value="LRR"/>
    <property type="match status" value="1"/>
</dbReference>
<dbReference type="InterPro" id="IPR036770">
    <property type="entry name" value="Ankyrin_rpt-contain_sf"/>
</dbReference>
<dbReference type="CDD" id="cd07440">
    <property type="entry name" value="RGS"/>
    <property type="match status" value="1"/>
</dbReference>
<dbReference type="PRINTS" id="PR00449">
    <property type="entry name" value="RASTRNSFRMNG"/>
</dbReference>
<dbReference type="SMART" id="SM00173">
    <property type="entry name" value="RAS"/>
    <property type="match status" value="1"/>
</dbReference>
<feature type="compositionally biased region" description="Basic residues" evidence="4">
    <location>
        <begin position="1562"/>
        <end position="1571"/>
    </location>
</feature>
<protein>
    <submittedName>
        <fullName evidence="6">Molting protein mlt-4</fullName>
    </submittedName>
</protein>
<feature type="region of interest" description="Disordered" evidence="4">
    <location>
        <begin position="52"/>
        <end position="80"/>
    </location>
</feature>